<dbReference type="Proteomes" id="UP001432059">
    <property type="component" value="Plasmid pQD2021"/>
</dbReference>
<keyword evidence="1" id="KW-0614">Plasmid</keyword>
<protein>
    <submittedName>
        <fullName evidence="1">Endoribonuclease VapD 2</fullName>
    </submittedName>
</protein>
<evidence type="ECO:0000313" key="1">
    <source>
        <dbReference type="EMBL" id="WOC53213.1"/>
    </source>
</evidence>
<geneLocation type="plasmid" evidence="1 2">
    <name>pQD2021</name>
</geneLocation>
<evidence type="ECO:0000313" key="2">
    <source>
        <dbReference type="Proteomes" id="UP001432059"/>
    </source>
</evidence>
<accession>A0AAU0F732</accession>
<keyword evidence="2" id="KW-1185">Reference proteome</keyword>
<dbReference type="Gene3D" id="3.30.70.240">
    <property type="match status" value="1"/>
</dbReference>
<reference evidence="1" key="1">
    <citation type="submission" date="2023-10" db="EMBL/GenBank/DDBJ databases">
        <title>Characterization and whole genome sequencing of a novel strain of Bergeyella porcorum QD2021 isolated from pig.</title>
        <authorList>
            <person name="Liu G."/>
            <person name="Chen C."/>
            <person name="Han X."/>
        </authorList>
    </citation>
    <scope>NUCLEOTIDE SEQUENCE</scope>
    <source>
        <strain evidence="1">QD2021</strain>
        <plasmid evidence="1">pQD2021</plasmid>
    </source>
</reference>
<dbReference type="EMBL" id="CP136427">
    <property type="protein sequence ID" value="WOC53213.1"/>
    <property type="molecule type" value="Genomic_DNA"/>
</dbReference>
<dbReference type="AlphaFoldDB" id="A0AAU0F732"/>
<proteinExistence type="predicted"/>
<sequence>MFFYKKMIMYAILFDLDINSLSGDYEDEIYHNAYQLVKEFMIENGFKWKQGSVYFGDDSIDAVACVLAVQGLARKYPWFSTYVKDVRMLRIEEDNDLFPAILF</sequence>
<organism evidence="1 2">
    <name type="scientific">Bergeyella porcorum</name>
    <dbReference type="NCBI Taxonomy" id="1735111"/>
    <lineage>
        <taxon>Bacteria</taxon>
        <taxon>Pseudomonadati</taxon>
        <taxon>Bacteroidota</taxon>
        <taxon>Flavobacteriia</taxon>
        <taxon>Flavobacteriales</taxon>
        <taxon>Weeksellaceae</taxon>
        <taxon>Bergeyella</taxon>
    </lineage>
</organism>
<name>A0AAU0F732_9FLAO</name>
<dbReference type="KEGG" id="bpor:BPO_p0130"/>
<gene>
    <name evidence="1" type="ORF">BPO_p0130</name>
</gene>